<feature type="compositionally biased region" description="Basic and acidic residues" evidence="5">
    <location>
        <begin position="240"/>
        <end position="256"/>
    </location>
</feature>
<dbReference type="Proteomes" id="UP000326924">
    <property type="component" value="Unassembled WGS sequence"/>
</dbReference>
<dbReference type="InterPro" id="IPR003604">
    <property type="entry name" value="Matrin/U1-like-C_Znf_C2H2"/>
</dbReference>
<dbReference type="AlphaFoldDB" id="A0A5J5ENJ4"/>
<gene>
    <name evidence="7" type="ORF">FN846DRAFT_261086</name>
</gene>
<proteinExistence type="predicted"/>
<dbReference type="PANTHER" id="PTHR13173">
    <property type="entry name" value="WW DOMAIN BINDING PROTEIN 4"/>
    <property type="match status" value="1"/>
</dbReference>
<feature type="compositionally biased region" description="Basic and acidic residues" evidence="5">
    <location>
        <begin position="223"/>
        <end position="233"/>
    </location>
</feature>
<keyword evidence="4" id="KW-0175">Coiled coil</keyword>
<protein>
    <recommendedName>
        <fullName evidence="6">U1-type domain-containing protein</fullName>
    </recommendedName>
</protein>
<feature type="coiled-coil region" evidence="4">
    <location>
        <begin position="44"/>
        <end position="71"/>
    </location>
</feature>
<dbReference type="SUPFAM" id="SSF57667">
    <property type="entry name" value="beta-beta-alpha zinc fingers"/>
    <property type="match status" value="1"/>
</dbReference>
<feature type="region of interest" description="Disordered" evidence="5">
    <location>
        <begin position="279"/>
        <end position="305"/>
    </location>
</feature>
<organism evidence="7 8">
    <name type="scientific">Sphaerosporella brunnea</name>
    <dbReference type="NCBI Taxonomy" id="1250544"/>
    <lineage>
        <taxon>Eukaryota</taxon>
        <taxon>Fungi</taxon>
        <taxon>Dikarya</taxon>
        <taxon>Ascomycota</taxon>
        <taxon>Pezizomycotina</taxon>
        <taxon>Pezizomycetes</taxon>
        <taxon>Pezizales</taxon>
        <taxon>Pyronemataceae</taxon>
        <taxon>Sphaerosporella</taxon>
    </lineage>
</organism>
<dbReference type="InterPro" id="IPR040023">
    <property type="entry name" value="WBP4"/>
</dbReference>
<dbReference type="Pfam" id="PF06220">
    <property type="entry name" value="zf-U1"/>
    <property type="match status" value="1"/>
</dbReference>
<evidence type="ECO:0000256" key="2">
    <source>
        <dbReference type="ARBA" id="ARBA00022771"/>
    </source>
</evidence>
<dbReference type="GO" id="GO:0071011">
    <property type="term" value="C:precatalytic spliceosome"/>
    <property type="evidence" value="ECO:0007669"/>
    <property type="project" value="TreeGrafter"/>
</dbReference>
<keyword evidence="2" id="KW-0863">Zinc-finger</keyword>
<keyword evidence="3" id="KW-0862">Zinc</keyword>
<dbReference type="GO" id="GO:0003723">
    <property type="term" value="F:RNA binding"/>
    <property type="evidence" value="ECO:0007669"/>
    <property type="project" value="TreeGrafter"/>
</dbReference>
<accession>A0A5J5ENJ4</accession>
<keyword evidence="1" id="KW-0479">Metal-binding</keyword>
<feature type="compositionally biased region" description="Basic residues" evidence="5">
    <location>
        <begin position="293"/>
        <end position="305"/>
    </location>
</feature>
<dbReference type="InterPro" id="IPR013085">
    <property type="entry name" value="U1-CZ_Znf_C2H2"/>
</dbReference>
<evidence type="ECO:0000256" key="4">
    <source>
        <dbReference type="SAM" id="Coils"/>
    </source>
</evidence>
<evidence type="ECO:0000256" key="1">
    <source>
        <dbReference type="ARBA" id="ARBA00022723"/>
    </source>
</evidence>
<feature type="region of interest" description="Disordered" evidence="5">
    <location>
        <begin position="223"/>
        <end position="256"/>
    </location>
</feature>
<dbReference type="Gene3D" id="3.30.160.60">
    <property type="entry name" value="Classic Zinc Finger"/>
    <property type="match status" value="1"/>
</dbReference>
<evidence type="ECO:0000256" key="5">
    <source>
        <dbReference type="SAM" id="MobiDB-lite"/>
    </source>
</evidence>
<feature type="domain" description="U1-type" evidence="6">
    <location>
        <begin position="8"/>
        <end position="43"/>
    </location>
</feature>
<dbReference type="SMART" id="SM00451">
    <property type="entry name" value="ZnF_U1"/>
    <property type="match status" value="1"/>
</dbReference>
<evidence type="ECO:0000256" key="3">
    <source>
        <dbReference type="ARBA" id="ARBA00022833"/>
    </source>
</evidence>
<dbReference type="PANTHER" id="PTHR13173:SF10">
    <property type="entry name" value="WW DOMAIN-BINDING PROTEIN 4"/>
    <property type="match status" value="1"/>
</dbReference>
<dbReference type="GO" id="GO:0008270">
    <property type="term" value="F:zinc ion binding"/>
    <property type="evidence" value="ECO:0007669"/>
    <property type="project" value="UniProtKB-KW"/>
</dbReference>
<keyword evidence="8" id="KW-1185">Reference proteome</keyword>
<evidence type="ECO:0000313" key="8">
    <source>
        <dbReference type="Proteomes" id="UP000326924"/>
    </source>
</evidence>
<feature type="compositionally biased region" description="Low complexity" evidence="5">
    <location>
        <begin position="78"/>
        <end position="88"/>
    </location>
</feature>
<reference evidence="7 8" key="1">
    <citation type="submission" date="2019-09" db="EMBL/GenBank/DDBJ databases">
        <title>Draft genome of the ectomycorrhizal ascomycete Sphaerosporella brunnea.</title>
        <authorList>
            <consortium name="DOE Joint Genome Institute"/>
            <person name="Benucci G.M."/>
            <person name="Marozzi G."/>
            <person name="Antonielli L."/>
            <person name="Sanchez S."/>
            <person name="Marco P."/>
            <person name="Wang X."/>
            <person name="Falini L.B."/>
            <person name="Barry K."/>
            <person name="Haridas S."/>
            <person name="Lipzen A."/>
            <person name="Labutti K."/>
            <person name="Grigoriev I.V."/>
            <person name="Murat C."/>
            <person name="Martin F."/>
            <person name="Albertini E."/>
            <person name="Donnini D."/>
            <person name="Bonito G."/>
        </authorList>
    </citation>
    <scope>NUCLEOTIDE SEQUENCE [LARGE SCALE GENOMIC DNA]</scope>
    <source>
        <strain evidence="7 8">Sb_GMNB300</strain>
    </source>
</reference>
<evidence type="ECO:0000259" key="6">
    <source>
        <dbReference type="SMART" id="SM00451"/>
    </source>
</evidence>
<sequence length="305" mass="34360">MSEYWKSIPKYWCKHCKDFVTDTPLGRKNHEATAKHQSALKRFLRDLHKDNERATAASENAKREVARLNALVGGGGSSSAAAAGSAPSVAKPELKKGERWGVANRPLTAEEKKRQMKELEALGVAMPEEFRGDLALPGEWSVVSVEEAKPELSEKERVQLELAEARKKELEEKERKRKWDELDHDEKEIRSFKIQARTYPGVKEEEVDLDALFAKKGKGLARAEPKAEAEDGQKPFAFKVKKEEGTDKEETKADDGVKKELVDFYPGITAKTEEMEAAIKKEEDAPPGDGVVFKKRRAKTMRRKD</sequence>
<name>A0A5J5ENJ4_9PEZI</name>
<evidence type="ECO:0000313" key="7">
    <source>
        <dbReference type="EMBL" id="KAA8897211.1"/>
    </source>
</evidence>
<comment type="caution">
    <text evidence="7">The sequence shown here is derived from an EMBL/GenBank/DDBJ whole genome shotgun (WGS) entry which is preliminary data.</text>
</comment>
<feature type="region of interest" description="Disordered" evidence="5">
    <location>
        <begin position="74"/>
        <end position="108"/>
    </location>
</feature>
<dbReference type="GO" id="GO:0000398">
    <property type="term" value="P:mRNA splicing, via spliceosome"/>
    <property type="evidence" value="ECO:0007669"/>
    <property type="project" value="InterPro"/>
</dbReference>
<dbReference type="OrthoDB" id="191651at2759"/>
<dbReference type="InParanoid" id="A0A5J5ENJ4"/>
<dbReference type="InterPro" id="IPR036236">
    <property type="entry name" value="Znf_C2H2_sf"/>
</dbReference>
<dbReference type="EMBL" id="VXIS01000202">
    <property type="protein sequence ID" value="KAA8897211.1"/>
    <property type="molecule type" value="Genomic_DNA"/>
</dbReference>